<dbReference type="AlphaFoldDB" id="A0A9D1KXD4"/>
<name>A0A9D1KXD4_9FIRM</name>
<keyword evidence="7" id="KW-0479">Metal-binding</keyword>
<comment type="similarity">
    <text evidence="4">Belongs to the peptidase M29 family.</text>
</comment>
<comment type="cofactor">
    <cofactor evidence="3">
        <name>Zn(2+)</name>
        <dbReference type="ChEBI" id="CHEBI:29105"/>
    </cofactor>
</comment>
<evidence type="ECO:0000256" key="1">
    <source>
        <dbReference type="ARBA" id="ARBA00001941"/>
    </source>
</evidence>
<evidence type="ECO:0000313" key="11">
    <source>
        <dbReference type="Proteomes" id="UP000824124"/>
    </source>
</evidence>
<keyword evidence="9" id="KW-0482">Metalloprotease</keyword>
<dbReference type="EMBL" id="DVMH01000011">
    <property type="protein sequence ID" value="HIU09962.1"/>
    <property type="molecule type" value="Genomic_DNA"/>
</dbReference>
<sequence length="372" mass="41939">MQDPRIKQLAQNLVRYSTHIQPGEKVLLEINGEAKELTLALINEVYAAGGLPFVTIKQEELKEAILSGATREQMELCAKYEAERMRDMDAYIGIRAGENSFAMSDLPQEKVDLYNKYWQQPVHMDIRVPKTKWVILRWPNHSMAQLAKMPTHRFEDFYFAVCNLDYGKMSREMDALVRLMNQTDRVEIKAPGIDLSFSIKNIPAVKCAGECNIPDGEVYTAPVRDSVNGELTYNAPSLYQGTTFENVHLRFEAGKIIAADAGSNTEKLNKILDADEGARYIGEFALGLNPNVTTPICDILFDEKIRGSFHFTPGDCYDDADNGNKSSIHWDMVQIQTPEMGGGEIYFDGRLVRKDGLFVLEELKGLNPENLL</sequence>
<dbReference type="PANTHER" id="PTHR34448">
    <property type="entry name" value="AMINOPEPTIDASE"/>
    <property type="match status" value="1"/>
</dbReference>
<dbReference type="InterPro" id="IPR000787">
    <property type="entry name" value="Peptidase_M29"/>
</dbReference>
<dbReference type="Proteomes" id="UP000824124">
    <property type="component" value="Unassembled WGS sequence"/>
</dbReference>
<evidence type="ECO:0000256" key="4">
    <source>
        <dbReference type="ARBA" id="ARBA00008236"/>
    </source>
</evidence>
<dbReference type="InterPro" id="IPR052170">
    <property type="entry name" value="M29_Exopeptidase"/>
</dbReference>
<dbReference type="Gene3D" id="3.40.1830.10">
    <property type="entry name" value="Thermophilic metalloprotease (M29)"/>
    <property type="match status" value="1"/>
</dbReference>
<comment type="cofactor">
    <cofactor evidence="1">
        <name>Co(2+)</name>
        <dbReference type="ChEBI" id="CHEBI:48828"/>
    </cofactor>
</comment>
<reference evidence="10" key="1">
    <citation type="submission" date="2020-10" db="EMBL/GenBank/DDBJ databases">
        <authorList>
            <person name="Gilroy R."/>
        </authorList>
    </citation>
    <scope>NUCLEOTIDE SEQUENCE</scope>
    <source>
        <strain evidence="10">2830</strain>
    </source>
</reference>
<dbReference type="Pfam" id="PF02073">
    <property type="entry name" value="Peptidase_M29"/>
    <property type="match status" value="1"/>
</dbReference>
<evidence type="ECO:0000256" key="2">
    <source>
        <dbReference type="ARBA" id="ARBA00001946"/>
    </source>
</evidence>
<comment type="cofactor">
    <cofactor evidence="2">
        <name>Mg(2+)</name>
        <dbReference type="ChEBI" id="CHEBI:18420"/>
    </cofactor>
</comment>
<keyword evidence="8" id="KW-0378">Hydrolase</keyword>
<protein>
    <submittedName>
        <fullName evidence="10">Aminopeptidase</fullName>
    </submittedName>
</protein>
<evidence type="ECO:0000256" key="6">
    <source>
        <dbReference type="ARBA" id="ARBA00022670"/>
    </source>
</evidence>
<keyword evidence="6" id="KW-0645">Protease</keyword>
<evidence type="ECO:0000256" key="9">
    <source>
        <dbReference type="ARBA" id="ARBA00023049"/>
    </source>
</evidence>
<accession>A0A9D1KXD4</accession>
<reference evidence="10" key="2">
    <citation type="journal article" date="2021" name="PeerJ">
        <title>Extensive microbial diversity within the chicken gut microbiome revealed by metagenomics and culture.</title>
        <authorList>
            <person name="Gilroy R."/>
            <person name="Ravi A."/>
            <person name="Getino M."/>
            <person name="Pursley I."/>
            <person name="Horton D.L."/>
            <person name="Alikhan N.F."/>
            <person name="Baker D."/>
            <person name="Gharbi K."/>
            <person name="Hall N."/>
            <person name="Watson M."/>
            <person name="Adriaenssens E.M."/>
            <person name="Foster-Nyarko E."/>
            <person name="Jarju S."/>
            <person name="Secka A."/>
            <person name="Antonio M."/>
            <person name="Oren A."/>
            <person name="Chaudhuri R.R."/>
            <person name="La Ragione R."/>
            <person name="Hildebrand F."/>
            <person name="Pallen M.J."/>
        </authorList>
    </citation>
    <scope>NUCLEOTIDE SEQUENCE</scope>
    <source>
        <strain evidence="10">2830</strain>
    </source>
</reference>
<evidence type="ECO:0000256" key="5">
    <source>
        <dbReference type="ARBA" id="ARBA00022438"/>
    </source>
</evidence>
<comment type="caution">
    <text evidence="10">The sequence shown here is derived from an EMBL/GenBank/DDBJ whole genome shotgun (WGS) entry which is preliminary data.</text>
</comment>
<dbReference type="GO" id="GO:0008237">
    <property type="term" value="F:metallopeptidase activity"/>
    <property type="evidence" value="ECO:0007669"/>
    <property type="project" value="UniProtKB-KW"/>
</dbReference>
<dbReference type="PANTHER" id="PTHR34448:SF1">
    <property type="entry name" value="BLL6088 PROTEIN"/>
    <property type="match status" value="1"/>
</dbReference>
<evidence type="ECO:0000256" key="8">
    <source>
        <dbReference type="ARBA" id="ARBA00022801"/>
    </source>
</evidence>
<gene>
    <name evidence="10" type="ORF">IAB00_01710</name>
</gene>
<dbReference type="GO" id="GO:0006508">
    <property type="term" value="P:proteolysis"/>
    <property type="evidence" value="ECO:0007669"/>
    <property type="project" value="UniProtKB-KW"/>
</dbReference>
<keyword evidence="5 10" id="KW-0031">Aminopeptidase</keyword>
<evidence type="ECO:0000256" key="3">
    <source>
        <dbReference type="ARBA" id="ARBA00001947"/>
    </source>
</evidence>
<dbReference type="GO" id="GO:0046872">
    <property type="term" value="F:metal ion binding"/>
    <property type="evidence" value="ECO:0007669"/>
    <property type="project" value="UniProtKB-KW"/>
</dbReference>
<evidence type="ECO:0000256" key="7">
    <source>
        <dbReference type="ARBA" id="ARBA00022723"/>
    </source>
</evidence>
<dbReference type="SUPFAM" id="SSF144052">
    <property type="entry name" value="Thermophilic metalloprotease-like"/>
    <property type="match status" value="1"/>
</dbReference>
<evidence type="ECO:0000313" key="10">
    <source>
        <dbReference type="EMBL" id="HIU09962.1"/>
    </source>
</evidence>
<organism evidence="10 11">
    <name type="scientific">Candidatus Avidehalobacter gallistercoris</name>
    <dbReference type="NCBI Taxonomy" id="2840694"/>
    <lineage>
        <taxon>Bacteria</taxon>
        <taxon>Bacillati</taxon>
        <taxon>Bacillota</taxon>
        <taxon>Clostridia</taxon>
        <taxon>Eubacteriales</taxon>
        <taxon>Peptococcaceae</taxon>
        <taxon>Peptococcaceae incertae sedis</taxon>
        <taxon>Candidatus Avidehalobacter</taxon>
    </lineage>
</organism>
<dbReference type="InterPro" id="IPR035097">
    <property type="entry name" value="M29_N-terminal"/>
</dbReference>
<dbReference type="GO" id="GO:0004177">
    <property type="term" value="F:aminopeptidase activity"/>
    <property type="evidence" value="ECO:0007669"/>
    <property type="project" value="UniProtKB-KW"/>
</dbReference>
<proteinExistence type="inferred from homology"/>